<dbReference type="SUPFAM" id="SSF53850">
    <property type="entry name" value="Periplasmic binding protein-like II"/>
    <property type="match status" value="1"/>
</dbReference>
<dbReference type="Proteomes" id="UP000025047">
    <property type="component" value="Plasmid pLokhon01"/>
</dbReference>
<reference evidence="6 7" key="1">
    <citation type="submission" date="2013-03" db="EMBL/GenBank/DDBJ databases">
        <authorList>
            <person name="Fiebig A."/>
            <person name="Goeker M."/>
            <person name="Klenk H.-P.P."/>
        </authorList>
    </citation>
    <scope>NUCLEOTIDE SEQUENCE [LARGE SCALE GENOMIC DNA]</scope>
    <source>
        <strain evidence="6 7">DSM 17492</strain>
        <plasmid evidence="6 7">pLokhon01</plasmid>
    </source>
</reference>
<dbReference type="EMBL" id="APGJ01000009">
    <property type="protein sequence ID" value="EYD70421.1"/>
    <property type="molecule type" value="Genomic_DNA"/>
</dbReference>
<comment type="similarity">
    <text evidence="1">Belongs to the LysR transcriptional regulatory family.</text>
</comment>
<keyword evidence="3" id="KW-0238">DNA-binding</keyword>
<gene>
    <name evidence="6" type="ORF">Lokhon_00003</name>
</gene>
<evidence type="ECO:0000256" key="4">
    <source>
        <dbReference type="ARBA" id="ARBA00023163"/>
    </source>
</evidence>
<dbReference type="PANTHER" id="PTHR30537">
    <property type="entry name" value="HTH-TYPE TRANSCRIPTIONAL REGULATOR"/>
    <property type="match status" value="1"/>
</dbReference>
<dbReference type="InterPro" id="IPR036388">
    <property type="entry name" value="WH-like_DNA-bd_sf"/>
</dbReference>
<dbReference type="Pfam" id="PF00126">
    <property type="entry name" value="HTH_1"/>
    <property type="match status" value="1"/>
</dbReference>
<name>A0A017H7R5_9RHOB</name>
<dbReference type="GO" id="GO:0006351">
    <property type="term" value="P:DNA-templated transcription"/>
    <property type="evidence" value="ECO:0007669"/>
    <property type="project" value="TreeGrafter"/>
</dbReference>
<keyword evidence="4" id="KW-0804">Transcription</keyword>
<evidence type="ECO:0000259" key="5">
    <source>
        <dbReference type="PROSITE" id="PS50931"/>
    </source>
</evidence>
<dbReference type="PATRIC" id="fig|1122180.6.peg.3"/>
<dbReference type="AlphaFoldDB" id="A0A017H7R5"/>
<dbReference type="Gene3D" id="1.10.10.10">
    <property type="entry name" value="Winged helix-like DNA-binding domain superfamily/Winged helix DNA-binding domain"/>
    <property type="match status" value="1"/>
</dbReference>
<evidence type="ECO:0000256" key="2">
    <source>
        <dbReference type="ARBA" id="ARBA00023015"/>
    </source>
</evidence>
<evidence type="ECO:0000313" key="7">
    <source>
        <dbReference type="Proteomes" id="UP000025047"/>
    </source>
</evidence>
<evidence type="ECO:0000256" key="3">
    <source>
        <dbReference type="ARBA" id="ARBA00023125"/>
    </source>
</evidence>
<keyword evidence="2" id="KW-0805">Transcription regulation</keyword>
<dbReference type="GO" id="GO:0003700">
    <property type="term" value="F:DNA-binding transcription factor activity"/>
    <property type="evidence" value="ECO:0007669"/>
    <property type="project" value="InterPro"/>
</dbReference>
<dbReference type="PANTHER" id="PTHR30537:SF20">
    <property type="entry name" value="TRANSCRIPTIONAL REGULATORY PROTEIN"/>
    <property type="match status" value="1"/>
</dbReference>
<dbReference type="InterPro" id="IPR005119">
    <property type="entry name" value="LysR_subst-bd"/>
</dbReference>
<dbReference type="Gene3D" id="3.40.190.290">
    <property type="match status" value="1"/>
</dbReference>
<dbReference type="FunFam" id="1.10.10.10:FF:000001">
    <property type="entry name" value="LysR family transcriptional regulator"/>
    <property type="match status" value="1"/>
</dbReference>
<dbReference type="InterPro" id="IPR036390">
    <property type="entry name" value="WH_DNA-bd_sf"/>
</dbReference>
<dbReference type="SUPFAM" id="SSF46785">
    <property type="entry name" value="Winged helix' DNA-binding domain"/>
    <property type="match status" value="1"/>
</dbReference>
<dbReference type="Pfam" id="PF03466">
    <property type="entry name" value="LysR_substrate"/>
    <property type="match status" value="1"/>
</dbReference>
<feature type="domain" description="HTH lysR-type" evidence="5">
    <location>
        <begin position="20"/>
        <end position="77"/>
    </location>
</feature>
<evidence type="ECO:0000256" key="1">
    <source>
        <dbReference type="ARBA" id="ARBA00009437"/>
    </source>
</evidence>
<dbReference type="HOGENOM" id="CLU_039613_16_0_5"/>
<organism evidence="6 7">
    <name type="scientific">Limimaricola hongkongensis DSM 17492</name>
    <dbReference type="NCBI Taxonomy" id="1122180"/>
    <lineage>
        <taxon>Bacteria</taxon>
        <taxon>Pseudomonadati</taxon>
        <taxon>Pseudomonadota</taxon>
        <taxon>Alphaproteobacteria</taxon>
        <taxon>Rhodobacterales</taxon>
        <taxon>Paracoccaceae</taxon>
        <taxon>Limimaricola</taxon>
    </lineage>
</organism>
<dbReference type="InterPro" id="IPR058163">
    <property type="entry name" value="LysR-type_TF_proteobact-type"/>
</dbReference>
<protein>
    <submittedName>
        <fullName evidence="6">Transcriptional regulator, LysR family</fullName>
    </submittedName>
</protein>
<comment type="caution">
    <text evidence="6">The sequence shown here is derived from an EMBL/GenBank/DDBJ whole genome shotgun (WGS) entry which is preliminary data.</text>
</comment>
<keyword evidence="7" id="KW-1185">Reference proteome</keyword>
<dbReference type="CDD" id="cd08422">
    <property type="entry name" value="PBP2_CrgA_like"/>
    <property type="match status" value="1"/>
</dbReference>
<sequence>MFCVNSQFRKGSLRRMHELPQTRDLAVFVAVVDHGGFAEAGRFLRLAPSTLSRTVSRLEAQLGASLLRRSTRAIELTPEGRDLLVAARDIVARAEGLSELATQSRAPRGPLRVDAPVPFVLHAIAPNLGGFHRTYPEVDLTLDMSDAVTGLFGSHADLAIRFGPLDNSDMLRRKLGRQPWKLVAAPHYLRRAGHPARPEDLAGLAQVRFAAPDHMNELRFHGLAQPVRPRAAVTATNGEAVRRLVLGGLGIARFSQFMVAEDLAAGRLVELFPDRLDAEPLNVTALYMTRSSGLRRLAVFLNWLEALVQRAGRA</sequence>
<dbReference type="PROSITE" id="PS50931">
    <property type="entry name" value="HTH_LYSR"/>
    <property type="match status" value="1"/>
</dbReference>
<proteinExistence type="inferred from homology"/>
<dbReference type="InterPro" id="IPR000847">
    <property type="entry name" value="LysR_HTH_N"/>
</dbReference>
<evidence type="ECO:0000313" key="6">
    <source>
        <dbReference type="EMBL" id="EYD70421.1"/>
    </source>
</evidence>
<accession>A0A017H7R5</accession>
<dbReference type="GO" id="GO:0043565">
    <property type="term" value="F:sequence-specific DNA binding"/>
    <property type="evidence" value="ECO:0007669"/>
    <property type="project" value="TreeGrafter"/>
</dbReference>
<keyword evidence="6" id="KW-0614">Plasmid</keyword>
<geneLocation type="plasmid" evidence="6 7">
    <name>pLokhon01</name>
</geneLocation>